<name>A0A2A6FN83_9MICO</name>
<proteinExistence type="predicted"/>
<dbReference type="InterPro" id="IPR027417">
    <property type="entry name" value="P-loop_NTPase"/>
</dbReference>
<evidence type="ECO:0000313" key="6">
    <source>
        <dbReference type="EMBL" id="PDQ34219.1"/>
    </source>
</evidence>
<evidence type="ECO:0000256" key="1">
    <source>
        <dbReference type="ARBA" id="ARBA00022741"/>
    </source>
</evidence>
<dbReference type="Gene3D" id="3.40.1440.60">
    <property type="entry name" value="PriA, 3(prime) DNA-binding domain"/>
    <property type="match status" value="1"/>
</dbReference>
<comment type="caution">
    <text evidence="6">The sequence shown here is derived from an EMBL/GenBank/DDBJ whole genome shotgun (WGS) entry which is preliminary data.</text>
</comment>
<sequence>MRVLIDSPLPQLDQLFDYAIPERLSEMIRVGVRVRVPLRSGGRIANAWVIEVVTESAFVGKLSELDDVVSAVPVLTPEVWRLVRAAADRAAGNASDILRLAVPTRYVRAEKTWAAAAAVGSLTAAHPGADEARSVPSAAVDSARSIDGGVSTGTSVGAPAVVIAGYEPGRVERGIDSGERLALAAAPQPLHLPTGHWVAAWASTLAHAAAYTVAQGKSSILVVPDYRDQEQLEHALAALVHTGVIHPDRILRTDARQPGGTRFRDHLRATTGRAHIIIGNRSVVYAPADRLGLIALWDDGDPLHAEPLAPYVHARDAALIRQEQSGAALIFLNHSGSVELERLCEIGWVHRVPPIRPLHPRVIVTENQETPEPGSARIPSLAWRHAQDAVKEGPVLVQVARPGHTLLYVCGGCRQVARCSTCHSALMTPRSRPEPVGAAASSVREGMTRGPARHRVSTPVLAEPPHGGTGIQLPRPGPGKSGPSPHGGTGSRGTGLRGTGPHCPLCGPLSRSWCCPECDSTQLRAATIGATRTAEELGRAFPRTLIVLADGEHSVLTVPAKPALVIATRGAEPVAEGGYRAILLLDGDRMLLRESLRVAEDCLRWWSNAAALAAPQAPVFLVGVGGQLASALAGWRQSRWTSAEFAARRELRFPPAVRVATLTAPPSTLAAVIAAVQAEVPEVDALATIPVEQELSRVILRFDYAQGASVARALRAEKIRLATARRRPVAGRSPSPLPKLRVCFDDLTAL</sequence>
<dbReference type="Proteomes" id="UP000219994">
    <property type="component" value="Unassembled WGS sequence"/>
</dbReference>
<keyword evidence="1" id="KW-0547">Nucleotide-binding</keyword>
<feature type="domain" description="Primosomal protein N' 3' DNA-binding" evidence="5">
    <location>
        <begin position="2"/>
        <end position="103"/>
    </location>
</feature>
<evidence type="ECO:0000259" key="5">
    <source>
        <dbReference type="Pfam" id="PF17764"/>
    </source>
</evidence>
<organism evidence="6 7">
    <name type="scientific">Candidatus Lumbricidiphila eiseniae</name>
    <dbReference type="NCBI Taxonomy" id="1969409"/>
    <lineage>
        <taxon>Bacteria</taxon>
        <taxon>Bacillati</taxon>
        <taxon>Actinomycetota</taxon>
        <taxon>Actinomycetes</taxon>
        <taxon>Micrococcales</taxon>
        <taxon>Microbacteriaceae</taxon>
        <taxon>Candidatus Lumbricidiphila</taxon>
    </lineage>
</organism>
<evidence type="ECO:0000256" key="3">
    <source>
        <dbReference type="ARBA" id="ARBA00023125"/>
    </source>
</evidence>
<dbReference type="PANTHER" id="PTHR30580">
    <property type="entry name" value="PRIMOSOMAL PROTEIN N"/>
    <property type="match status" value="1"/>
</dbReference>
<evidence type="ECO:0000256" key="4">
    <source>
        <dbReference type="SAM" id="MobiDB-lite"/>
    </source>
</evidence>
<evidence type="ECO:0000256" key="2">
    <source>
        <dbReference type="ARBA" id="ARBA00022840"/>
    </source>
</evidence>
<dbReference type="GO" id="GO:0006270">
    <property type="term" value="P:DNA replication initiation"/>
    <property type="evidence" value="ECO:0007669"/>
    <property type="project" value="TreeGrafter"/>
</dbReference>
<dbReference type="PANTHER" id="PTHR30580:SF0">
    <property type="entry name" value="PRIMOSOMAL PROTEIN N"/>
    <property type="match status" value="1"/>
</dbReference>
<dbReference type="GO" id="GO:0006310">
    <property type="term" value="P:DNA recombination"/>
    <property type="evidence" value="ECO:0007669"/>
    <property type="project" value="TreeGrafter"/>
</dbReference>
<dbReference type="InterPro" id="IPR041222">
    <property type="entry name" value="PriA_3primeBD"/>
</dbReference>
<feature type="region of interest" description="Disordered" evidence="4">
    <location>
        <begin position="428"/>
        <end position="497"/>
    </location>
</feature>
<keyword evidence="2" id="KW-0067">ATP-binding</keyword>
<dbReference type="Pfam" id="PF17764">
    <property type="entry name" value="PriA_3primeBD"/>
    <property type="match status" value="1"/>
</dbReference>
<dbReference type="Gene3D" id="3.40.50.300">
    <property type="entry name" value="P-loop containing nucleotide triphosphate hydrolases"/>
    <property type="match status" value="1"/>
</dbReference>
<protein>
    <recommendedName>
        <fullName evidence="5">Primosomal protein N' 3' DNA-binding domain-containing protein</fullName>
    </recommendedName>
</protein>
<dbReference type="GO" id="GO:0006302">
    <property type="term" value="P:double-strand break repair"/>
    <property type="evidence" value="ECO:0007669"/>
    <property type="project" value="TreeGrafter"/>
</dbReference>
<reference evidence="7" key="1">
    <citation type="submission" date="2017-03" db="EMBL/GenBank/DDBJ databases">
        <authorList>
            <person name="Lund M.B."/>
        </authorList>
    </citation>
    <scope>NUCLEOTIDE SEQUENCE [LARGE SCALE GENOMIC DNA]</scope>
</reference>
<dbReference type="InterPro" id="IPR042115">
    <property type="entry name" value="PriA_3primeBD_sf"/>
</dbReference>
<evidence type="ECO:0000313" key="7">
    <source>
        <dbReference type="Proteomes" id="UP000219994"/>
    </source>
</evidence>
<keyword evidence="3" id="KW-0238">DNA-binding</keyword>
<gene>
    <name evidence="6" type="ORF">B5766_12280</name>
</gene>
<dbReference type="AlphaFoldDB" id="A0A2A6FN83"/>
<dbReference type="GO" id="GO:0043138">
    <property type="term" value="F:3'-5' DNA helicase activity"/>
    <property type="evidence" value="ECO:0007669"/>
    <property type="project" value="TreeGrafter"/>
</dbReference>
<dbReference type="GO" id="GO:0003677">
    <property type="term" value="F:DNA binding"/>
    <property type="evidence" value="ECO:0007669"/>
    <property type="project" value="UniProtKB-KW"/>
</dbReference>
<feature type="compositionally biased region" description="Gly residues" evidence="4">
    <location>
        <begin position="485"/>
        <end position="497"/>
    </location>
</feature>
<dbReference type="EMBL" id="NAEP01000059">
    <property type="protein sequence ID" value="PDQ34219.1"/>
    <property type="molecule type" value="Genomic_DNA"/>
</dbReference>
<dbReference type="GO" id="GO:0005524">
    <property type="term" value="F:ATP binding"/>
    <property type="evidence" value="ECO:0007669"/>
    <property type="project" value="UniProtKB-KW"/>
</dbReference>
<accession>A0A2A6FN83</accession>